<comment type="catalytic activity">
    <reaction evidence="12">
        <text>GTP + AH2 + S-adenosyl-L-methionine = (8S)-3',8-cyclo-7,8-dihydroguanosine 5'-triphosphate + 5'-deoxyadenosine + L-methionine + A + H(+)</text>
        <dbReference type="Rhea" id="RHEA:49576"/>
        <dbReference type="ChEBI" id="CHEBI:13193"/>
        <dbReference type="ChEBI" id="CHEBI:15378"/>
        <dbReference type="ChEBI" id="CHEBI:17319"/>
        <dbReference type="ChEBI" id="CHEBI:17499"/>
        <dbReference type="ChEBI" id="CHEBI:37565"/>
        <dbReference type="ChEBI" id="CHEBI:57844"/>
        <dbReference type="ChEBI" id="CHEBI:59789"/>
        <dbReference type="ChEBI" id="CHEBI:131766"/>
        <dbReference type="EC" id="4.1.99.22"/>
    </reaction>
</comment>
<dbReference type="SMART" id="SM00729">
    <property type="entry name" value="Elp3"/>
    <property type="match status" value="1"/>
</dbReference>
<keyword evidence="7" id="KW-0408">Iron</keyword>
<dbReference type="InterPro" id="IPR000385">
    <property type="entry name" value="MoaA_NifB_PqqE_Fe-S-bd_CS"/>
</dbReference>
<dbReference type="CDD" id="cd01335">
    <property type="entry name" value="Radical_SAM"/>
    <property type="match status" value="1"/>
</dbReference>
<dbReference type="PANTHER" id="PTHR22960:SF0">
    <property type="entry name" value="MOLYBDENUM COFACTOR BIOSYNTHESIS PROTEIN 1"/>
    <property type="match status" value="1"/>
</dbReference>
<protein>
    <recommendedName>
        <fullName evidence="2">GTP 3',8-cyclase</fullName>
        <ecNumber evidence="2">4.1.99.22</ecNumber>
    </recommendedName>
</protein>
<dbReference type="AlphaFoldDB" id="A0AAX2GX79"/>
<dbReference type="InterPro" id="IPR013785">
    <property type="entry name" value="Aldolase_TIM"/>
</dbReference>
<feature type="domain" description="Radical SAM core" evidence="13">
    <location>
        <begin position="8"/>
        <end position="223"/>
    </location>
</feature>
<evidence type="ECO:0000259" key="13">
    <source>
        <dbReference type="PROSITE" id="PS51918"/>
    </source>
</evidence>
<keyword evidence="11" id="KW-0456">Lyase</keyword>
<dbReference type="SFLD" id="SFLDS00029">
    <property type="entry name" value="Radical_SAM"/>
    <property type="match status" value="1"/>
</dbReference>
<comment type="cofactor">
    <cofactor evidence="1">
        <name>[4Fe-4S] cluster</name>
        <dbReference type="ChEBI" id="CHEBI:49883"/>
    </cofactor>
</comment>
<dbReference type="EMBL" id="LT906449">
    <property type="protein sequence ID" value="SNV07818.1"/>
    <property type="molecule type" value="Genomic_DNA"/>
</dbReference>
<dbReference type="PANTHER" id="PTHR22960">
    <property type="entry name" value="MOLYBDOPTERIN COFACTOR SYNTHESIS PROTEIN A"/>
    <property type="match status" value="1"/>
</dbReference>
<evidence type="ECO:0000256" key="9">
    <source>
        <dbReference type="ARBA" id="ARBA00023134"/>
    </source>
</evidence>
<evidence type="ECO:0000256" key="7">
    <source>
        <dbReference type="ARBA" id="ARBA00023004"/>
    </source>
</evidence>
<dbReference type="SFLD" id="SFLDG01383">
    <property type="entry name" value="cyclic_pyranopterin_phosphate"/>
    <property type="match status" value="1"/>
</dbReference>
<keyword evidence="3" id="KW-0004">4Fe-4S</keyword>
<proteinExistence type="predicted"/>
<dbReference type="GO" id="GO:0046872">
    <property type="term" value="F:metal ion binding"/>
    <property type="evidence" value="ECO:0007669"/>
    <property type="project" value="UniProtKB-KW"/>
</dbReference>
<dbReference type="GO" id="GO:0005525">
    <property type="term" value="F:GTP binding"/>
    <property type="evidence" value="ECO:0007669"/>
    <property type="project" value="UniProtKB-KW"/>
</dbReference>
<gene>
    <name evidence="14" type="primary">moaA</name>
    <name evidence="14" type="ORF">SAMEA44541418_00938</name>
</gene>
<evidence type="ECO:0000313" key="14">
    <source>
        <dbReference type="EMBL" id="SNV07818.1"/>
    </source>
</evidence>
<reference evidence="14 15" key="1">
    <citation type="submission" date="2017-06" db="EMBL/GenBank/DDBJ databases">
        <authorList>
            <consortium name="Pathogen Informatics"/>
        </authorList>
    </citation>
    <scope>NUCLEOTIDE SEQUENCE [LARGE SCALE GENOMIC DNA]</scope>
    <source>
        <strain evidence="14 15">NCTC12947</strain>
    </source>
</reference>
<dbReference type="InterPro" id="IPR040064">
    <property type="entry name" value="MoaA-like"/>
</dbReference>
<evidence type="ECO:0000256" key="10">
    <source>
        <dbReference type="ARBA" id="ARBA00023150"/>
    </source>
</evidence>
<evidence type="ECO:0000256" key="5">
    <source>
        <dbReference type="ARBA" id="ARBA00022723"/>
    </source>
</evidence>
<dbReference type="SFLD" id="SFLDG01386">
    <property type="entry name" value="main_SPASM_domain-containing"/>
    <property type="match status" value="1"/>
</dbReference>
<organism evidence="14 15">
    <name type="scientific">Capnocytophaga haemolytica</name>
    <dbReference type="NCBI Taxonomy" id="45243"/>
    <lineage>
        <taxon>Bacteria</taxon>
        <taxon>Pseudomonadati</taxon>
        <taxon>Bacteroidota</taxon>
        <taxon>Flavobacteriia</taxon>
        <taxon>Flavobacteriales</taxon>
        <taxon>Flavobacteriaceae</taxon>
        <taxon>Capnocytophaga</taxon>
    </lineage>
</organism>
<dbReference type="GO" id="GO:0061799">
    <property type="term" value="F:cyclic pyranopterin monophosphate synthase activity"/>
    <property type="evidence" value="ECO:0007669"/>
    <property type="project" value="TreeGrafter"/>
</dbReference>
<sequence>MSTDLVDSFGRRHTYLRISITDSCNFRCLYCMPDEPFSCTAASGLMTPEEIYGIARVFVEHFGIDKIRVTGGEPLVRHDFALIMRKLATLKVKIGVTTNGVLLDKYFELFEEIGLKDLNISIDSLIPERFKQITKRDTLPKVFQNIIHSIDRGYNVKLNAVIMKGLNDDELLPLVHLSELYPIEMRFIEFMPFTKNDWEREKVMPIKEMLEAIGSEHNYLKLEDGVHDTSKKYRLSTDSKGTFGFISTMSAAFCGGCNRIRLTSDGKMKNCLFGAEEFDLLSLYREGIPLEEAIKDGIWRKHKEKGGQFSSMKTVRQEQIINRSMIKIGG</sequence>
<keyword evidence="6" id="KW-0547">Nucleotide-binding</keyword>
<dbReference type="InterPro" id="IPR007197">
    <property type="entry name" value="rSAM"/>
</dbReference>
<keyword evidence="8" id="KW-0411">Iron-sulfur</keyword>
<keyword evidence="9" id="KW-0342">GTP-binding</keyword>
<keyword evidence="10" id="KW-0501">Molybdenum cofactor biosynthesis</keyword>
<dbReference type="Gene3D" id="3.20.20.70">
    <property type="entry name" value="Aldolase class I"/>
    <property type="match status" value="1"/>
</dbReference>
<evidence type="ECO:0000256" key="6">
    <source>
        <dbReference type="ARBA" id="ARBA00022741"/>
    </source>
</evidence>
<dbReference type="Pfam" id="PF04055">
    <property type="entry name" value="Radical_SAM"/>
    <property type="match status" value="1"/>
</dbReference>
<evidence type="ECO:0000256" key="1">
    <source>
        <dbReference type="ARBA" id="ARBA00001966"/>
    </source>
</evidence>
<dbReference type="SUPFAM" id="SSF102114">
    <property type="entry name" value="Radical SAM enzymes"/>
    <property type="match status" value="1"/>
</dbReference>
<dbReference type="Pfam" id="PF06463">
    <property type="entry name" value="Mob_synth_C"/>
    <property type="match status" value="1"/>
</dbReference>
<dbReference type="InterPro" id="IPR006638">
    <property type="entry name" value="Elp3/MiaA/NifB-like_rSAM"/>
</dbReference>
<dbReference type="GO" id="GO:0006777">
    <property type="term" value="P:Mo-molybdopterin cofactor biosynthetic process"/>
    <property type="evidence" value="ECO:0007669"/>
    <property type="project" value="UniProtKB-KW"/>
</dbReference>
<dbReference type="EC" id="4.1.99.22" evidence="2"/>
<dbReference type="InterPro" id="IPR058240">
    <property type="entry name" value="rSAM_sf"/>
</dbReference>
<evidence type="ECO:0000256" key="3">
    <source>
        <dbReference type="ARBA" id="ARBA00022485"/>
    </source>
</evidence>
<dbReference type="Proteomes" id="UP000215539">
    <property type="component" value="Chromosome 1"/>
</dbReference>
<dbReference type="GO" id="GO:0061798">
    <property type="term" value="F:GTP 3',8'-cyclase activity"/>
    <property type="evidence" value="ECO:0007669"/>
    <property type="project" value="UniProtKB-EC"/>
</dbReference>
<dbReference type="PROSITE" id="PS51918">
    <property type="entry name" value="RADICAL_SAM"/>
    <property type="match status" value="1"/>
</dbReference>
<dbReference type="NCBIfam" id="TIGR02666">
    <property type="entry name" value="moaA"/>
    <property type="match status" value="1"/>
</dbReference>
<keyword evidence="4" id="KW-0949">S-adenosyl-L-methionine</keyword>
<dbReference type="GO" id="GO:0051539">
    <property type="term" value="F:4 iron, 4 sulfur cluster binding"/>
    <property type="evidence" value="ECO:0007669"/>
    <property type="project" value="UniProtKB-KW"/>
</dbReference>
<dbReference type="PROSITE" id="PS01305">
    <property type="entry name" value="MOAA_NIFB_PQQE"/>
    <property type="match status" value="1"/>
</dbReference>
<evidence type="ECO:0000256" key="11">
    <source>
        <dbReference type="ARBA" id="ARBA00023239"/>
    </source>
</evidence>
<keyword evidence="5" id="KW-0479">Metal-binding</keyword>
<evidence type="ECO:0000256" key="2">
    <source>
        <dbReference type="ARBA" id="ARBA00012167"/>
    </source>
</evidence>
<dbReference type="CDD" id="cd21117">
    <property type="entry name" value="Twitch_MoaA"/>
    <property type="match status" value="1"/>
</dbReference>
<dbReference type="SFLD" id="SFLDG01067">
    <property type="entry name" value="SPASM/twitch_domain_containing"/>
    <property type="match status" value="1"/>
</dbReference>
<evidence type="ECO:0000256" key="12">
    <source>
        <dbReference type="ARBA" id="ARBA00048697"/>
    </source>
</evidence>
<name>A0AAX2GX79_9FLAO</name>
<evidence type="ECO:0000313" key="15">
    <source>
        <dbReference type="Proteomes" id="UP000215539"/>
    </source>
</evidence>
<evidence type="ECO:0000256" key="4">
    <source>
        <dbReference type="ARBA" id="ARBA00022691"/>
    </source>
</evidence>
<dbReference type="InterPro" id="IPR013483">
    <property type="entry name" value="MoaA"/>
</dbReference>
<dbReference type="RefSeq" id="WP_074860767.1">
    <property type="nucleotide sequence ID" value="NZ_CP014227.1"/>
</dbReference>
<accession>A0AAX2GX79</accession>
<dbReference type="InterPro" id="IPR050105">
    <property type="entry name" value="MoCo_biosynth_MoaA/MoaC"/>
</dbReference>
<evidence type="ECO:0000256" key="8">
    <source>
        <dbReference type="ARBA" id="ARBA00023014"/>
    </source>
</evidence>
<dbReference type="InterPro" id="IPR010505">
    <property type="entry name" value="MoaA_twitch"/>
</dbReference>